<feature type="compositionally biased region" description="Low complexity" evidence="1">
    <location>
        <begin position="209"/>
        <end position="225"/>
    </location>
</feature>
<evidence type="ECO:0000313" key="4">
    <source>
        <dbReference type="Proteomes" id="UP000006138"/>
    </source>
</evidence>
<feature type="transmembrane region" description="Helical" evidence="2">
    <location>
        <begin position="72"/>
        <end position="97"/>
    </location>
</feature>
<sequence length="304" mass="32763">MVTGYALTTWLPRSALQLVVGTLLLVFGLKWLRKAVLRSAGRKARHDEQAAFHRQAEAARAAGERRRLGLDWFSFVVSLKAVFLEGVEVVFIVITFGVNAGDVPVAVGAACAAVVVVVTAGVLARAPLARVPENTLKYGVGLMLAGFGTFWAVEGLGVLRPGGASLEWPGGDVAVLALLAGWFLLSRVLVARYRATSRSWPARRPYCSRRCSPSPSAPRSRPRCSSTHRLAGGDPHRGDRHLIAAEPMLNGRRPARRSAASTSFTSDRGRPRRQVIRPSCAACPGRHCGRTGRAGRRRGSGRRC</sequence>
<keyword evidence="2" id="KW-1133">Transmembrane helix</keyword>
<dbReference type="KEGG" id="amn:RAM_27175"/>
<organism evidence="3 4">
    <name type="scientific">Amycolatopsis mediterranei (strain S699)</name>
    <name type="common">Nocardia mediterranei</name>
    <dbReference type="NCBI Taxonomy" id="713604"/>
    <lineage>
        <taxon>Bacteria</taxon>
        <taxon>Bacillati</taxon>
        <taxon>Actinomycetota</taxon>
        <taxon>Actinomycetes</taxon>
        <taxon>Pseudonocardiales</taxon>
        <taxon>Pseudonocardiaceae</taxon>
        <taxon>Amycolatopsis</taxon>
    </lineage>
</organism>
<gene>
    <name evidence="3" type="ordered locus">RAM_27175</name>
</gene>
<keyword evidence="2" id="KW-0472">Membrane</keyword>
<protein>
    <submittedName>
        <fullName evidence="3">Uncharacterized protein</fullName>
    </submittedName>
</protein>
<reference evidence="3 4" key="1">
    <citation type="journal article" date="2011" name="J. Bacteriol.">
        <title>Whole genome sequence of the rifamycin B-producing strain Amycolatopsis mediterranei S699.</title>
        <authorList>
            <person name="Verma M."/>
            <person name="Kaur J."/>
            <person name="Kumar M."/>
            <person name="Kumari K."/>
            <person name="Saxena A."/>
            <person name="Anand S."/>
            <person name="Nigam A."/>
            <person name="Ravi V."/>
            <person name="Raghuvanshi S."/>
            <person name="Khurana P."/>
            <person name="Tyagi A.K."/>
            <person name="Khurana J.P."/>
            <person name="Lal R."/>
        </authorList>
    </citation>
    <scope>NUCLEOTIDE SEQUENCE [LARGE SCALE GENOMIC DNA]</scope>
    <source>
        <strain evidence="3 4">S699</strain>
    </source>
</reference>
<feature type="transmembrane region" description="Helical" evidence="2">
    <location>
        <begin position="103"/>
        <end position="124"/>
    </location>
</feature>
<keyword evidence="4" id="KW-1185">Reference proteome</keyword>
<feature type="transmembrane region" description="Helical" evidence="2">
    <location>
        <begin position="173"/>
        <end position="190"/>
    </location>
</feature>
<evidence type="ECO:0000256" key="1">
    <source>
        <dbReference type="SAM" id="MobiDB-lite"/>
    </source>
</evidence>
<feature type="compositionally biased region" description="Low complexity" evidence="1">
    <location>
        <begin position="257"/>
        <end position="266"/>
    </location>
</feature>
<evidence type="ECO:0000313" key="3">
    <source>
        <dbReference type="EMBL" id="AEK43912.1"/>
    </source>
</evidence>
<dbReference type="AlphaFoldDB" id="A0A9R0P0D9"/>
<dbReference type="Proteomes" id="UP000006138">
    <property type="component" value="Chromosome"/>
</dbReference>
<feature type="transmembrane region" description="Helical" evidence="2">
    <location>
        <begin position="15"/>
        <end position="32"/>
    </location>
</feature>
<proteinExistence type="predicted"/>
<accession>A0A9R0P0D9</accession>
<feature type="compositionally biased region" description="Basic and acidic residues" evidence="1">
    <location>
        <begin position="234"/>
        <end position="243"/>
    </location>
</feature>
<evidence type="ECO:0000256" key="2">
    <source>
        <dbReference type="SAM" id="Phobius"/>
    </source>
</evidence>
<keyword evidence="2" id="KW-0812">Transmembrane</keyword>
<dbReference type="EMBL" id="CP002896">
    <property type="protein sequence ID" value="AEK43912.1"/>
    <property type="molecule type" value="Genomic_DNA"/>
</dbReference>
<name>A0A9R0P0D9_AMYMS</name>
<feature type="transmembrane region" description="Helical" evidence="2">
    <location>
        <begin position="136"/>
        <end position="153"/>
    </location>
</feature>
<feature type="region of interest" description="Disordered" evidence="1">
    <location>
        <begin position="209"/>
        <end position="276"/>
    </location>
</feature>